<evidence type="ECO:0000313" key="11">
    <source>
        <dbReference type="Proteomes" id="UP000030645"/>
    </source>
</evidence>
<organism evidence="10 11">
    <name type="scientific">Morus notabilis</name>
    <dbReference type="NCBI Taxonomy" id="981085"/>
    <lineage>
        <taxon>Eukaryota</taxon>
        <taxon>Viridiplantae</taxon>
        <taxon>Streptophyta</taxon>
        <taxon>Embryophyta</taxon>
        <taxon>Tracheophyta</taxon>
        <taxon>Spermatophyta</taxon>
        <taxon>Magnoliopsida</taxon>
        <taxon>eudicotyledons</taxon>
        <taxon>Gunneridae</taxon>
        <taxon>Pentapetalae</taxon>
        <taxon>rosids</taxon>
        <taxon>fabids</taxon>
        <taxon>Rosales</taxon>
        <taxon>Moraceae</taxon>
        <taxon>Moreae</taxon>
        <taxon>Morus</taxon>
    </lineage>
</organism>
<evidence type="ECO:0000256" key="1">
    <source>
        <dbReference type="ARBA" id="ARBA00007577"/>
    </source>
</evidence>
<dbReference type="Gene3D" id="1.20.1560.10">
    <property type="entry name" value="ABC transporter type 1, transmembrane domain"/>
    <property type="match status" value="1"/>
</dbReference>
<proteinExistence type="inferred from homology"/>
<gene>
    <name evidence="10" type="ORF">L484_013961</name>
</gene>
<evidence type="ECO:0000256" key="4">
    <source>
        <dbReference type="ARBA" id="ARBA00022737"/>
    </source>
</evidence>
<comment type="similarity">
    <text evidence="1">Belongs to the ABC transporter superfamily. ABCB family. Multidrug resistance exporter (TC 3.A.1.201) subfamily.</text>
</comment>
<dbReference type="GO" id="GO:0140359">
    <property type="term" value="F:ABC-type transporter activity"/>
    <property type="evidence" value="ECO:0007669"/>
    <property type="project" value="InterPro"/>
</dbReference>
<feature type="domain" description="ABC transmembrane type-1" evidence="9">
    <location>
        <begin position="4"/>
        <end position="88"/>
    </location>
</feature>
<dbReference type="AlphaFoldDB" id="W9QMT0"/>
<protein>
    <recommendedName>
        <fullName evidence="9">ABC transmembrane type-1 domain-containing protein</fullName>
    </recommendedName>
</protein>
<keyword evidence="11" id="KW-1185">Reference proteome</keyword>
<dbReference type="EMBL" id="KE343829">
    <property type="protein sequence ID" value="EXB42938.1"/>
    <property type="molecule type" value="Genomic_DNA"/>
</dbReference>
<evidence type="ECO:0000256" key="6">
    <source>
        <dbReference type="ARBA" id="ARBA00023136"/>
    </source>
</evidence>
<dbReference type="SUPFAM" id="SSF90123">
    <property type="entry name" value="ABC transporter transmembrane region"/>
    <property type="match status" value="1"/>
</dbReference>
<evidence type="ECO:0000256" key="3">
    <source>
        <dbReference type="ARBA" id="ARBA00022692"/>
    </source>
</evidence>
<dbReference type="STRING" id="981085.W9QMT0"/>
<accession>W9QMT0</accession>
<name>W9QMT0_9ROSA</name>
<feature type="transmembrane region" description="Helical" evidence="8">
    <location>
        <begin position="53"/>
        <end position="73"/>
    </location>
</feature>
<keyword evidence="6 8" id="KW-0472">Membrane</keyword>
<evidence type="ECO:0000256" key="5">
    <source>
        <dbReference type="ARBA" id="ARBA00022989"/>
    </source>
</evidence>
<reference evidence="11" key="1">
    <citation type="submission" date="2013-01" db="EMBL/GenBank/DDBJ databases">
        <title>Draft Genome Sequence of a Mulberry Tree, Morus notabilis C.K. Schneid.</title>
        <authorList>
            <person name="He N."/>
            <person name="Zhao S."/>
        </authorList>
    </citation>
    <scope>NUCLEOTIDE SEQUENCE</scope>
</reference>
<keyword evidence="3 8" id="KW-0812">Transmembrane</keyword>
<keyword evidence="7" id="KW-0325">Glycoprotein</keyword>
<dbReference type="GO" id="GO:0005524">
    <property type="term" value="F:ATP binding"/>
    <property type="evidence" value="ECO:0007669"/>
    <property type="project" value="InterPro"/>
</dbReference>
<evidence type="ECO:0000256" key="8">
    <source>
        <dbReference type="SAM" id="Phobius"/>
    </source>
</evidence>
<keyword evidence="5 8" id="KW-1133">Transmembrane helix</keyword>
<keyword evidence="2" id="KW-0813">Transport</keyword>
<dbReference type="InterPro" id="IPR011527">
    <property type="entry name" value="ABC1_TM_dom"/>
</dbReference>
<dbReference type="Proteomes" id="UP000030645">
    <property type="component" value="Unassembled WGS sequence"/>
</dbReference>
<dbReference type="Pfam" id="PF00664">
    <property type="entry name" value="ABC_membrane"/>
    <property type="match status" value="1"/>
</dbReference>
<keyword evidence="4" id="KW-0677">Repeat</keyword>
<evidence type="ECO:0000259" key="9">
    <source>
        <dbReference type="Pfam" id="PF00664"/>
    </source>
</evidence>
<sequence>MLLMFFGFIGAVLDGFTDRLPLYFTSHMINSIGNASKLDPDVLRQRLNKNAVGILYGAGVSLVACFLEGYCWTRTGERQAARMRIKMLSVKRFCGT</sequence>
<dbReference type="InterPro" id="IPR036640">
    <property type="entry name" value="ABC1_TM_sf"/>
</dbReference>
<evidence type="ECO:0000313" key="10">
    <source>
        <dbReference type="EMBL" id="EXB42938.1"/>
    </source>
</evidence>
<dbReference type="eggNOG" id="KOG0055">
    <property type="taxonomic scope" value="Eukaryota"/>
</dbReference>
<evidence type="ECO:0000256" key="7">
    <source>
        <dbReference type="ARBA" id="ARBA00023180"/>
    </source>
</evidence>
<evidence type="ECO:0000256" key="2">
    <source>
        <dbReference type="ARBA" id="ARBA00022448"/>
    </source>
</evidence>
<dbReference type="GO" id="GO:0016020">
    <property type="term" value="C:membrane"/>
    <property type="evidence" value="ECO:0007669"/>
    <property type="project" value="InterPro"/>
</dbReference>
<dbReference type="PANTHER" id="PTHR45136:SF2">
    <property type="entry name" value="ABC TRANSPORTER DOMAIN-CONTAINING PROTEIN"/>
    <property type="match status" value="1"/>
</dbReference>
<dbReference type="PANTHER" id="PTHR45136">
    <property type="entry name" value="ABC TRANSPORTER DOMAIN-CONTAINING PROTEIN"/>
    <property type="match status" value="1"/>
</dbReference>